<accession>A0AAD5VDE0</accession>
<reference evidence="1" key="1">
    <citation type="submission" date="2022-07" db="EMBL/GenBank/DDBJ databases">
        <title>Genome Sequence of Physisporinus lineatus.</title>
        <authorList>
            <person name="Buettner E."/>
        </authorList>
    </citation>
    <scope>NUCLEOTIDE SEQUENCE</scope>
    <source>
        <strain evidence="1">VT162</strain>
    </source>
</reference>
<proteinExistence type="predicted"/>
<evidence type="ECO:0000313" key="1">
    <source>
        <dbReference type="EMBL" id="KAJ3488410.1"/>
    </source>
</evidence>
<dbReference type="Gene3D" id="3.80.10.10">
    <property type="entry name" value="Ribonuclease Inhibitor"/>
    <property type="match status" value="1"/>
</dbReference>
<evidence type="ECO:0000313" key="2">
    <source>
        <dbReference type="Proteomes" id="UP001212997"/>
    </source>
</evidence>
<dbReference type="EMBL" id="JANAWD010000067">
    <property type="protein sequence ID" value="KAJ3488410.1"/>
    <property type="molecule type" value="Genomic_DNA"/>
</dbReference>
<dbReference type="Proteomes" id="UP001212997">
    <property type="component" value="Unassembled WGS sequence"/>
</dbReference>
<dbReference type="InterPro" id="IPR032675">
    <property type="entry name" value="LRR_dom_sf"/>
</dbReference>
<comment type="caution">
    <text evidence="1">The sequence shown here is derived from an EMBL/GenBank/DDBJ whole genome shotgun (WGS) entry which is preliminary data.</text>
</comment>
<organism evidence="1 2">
    <name type="scientific">Meripilus lineatus</name>
    <dbReference type="NCBI Taxonomy" id="2056292"/>
    <lineage>
        <taxon>Eukaryota</taxon>
        <taxon>Fungi</taxon>
        <taxon>Dikarya</taxon>
        <taxon>Basidiomycota</taxon>
        <taxon>Agaricomycotina</taxon>
        <taxon>Agaricomycetes</taxon>
        <taxon>Polyporales</taxon>
        <taxon>Meripilaceae</taxon>
        <taxon>Meripilus</taxon>
    </lineage>
</organism>
<dbReference type="AlphaFoldDB" id="A0AAD5VDE0"/>
<gene>
    <name evidence="1" type="ORF">NLI96_g2863</name>
</gene>
<protein>
    <submittedName>
        <fullName evidence="1">Uncharacterized protein</fullName>
    </submittedName>
</protein>
<name>A0AAD5VDE0_9APHY</name>
<sequence length="405" mass="45881">MESTQTSDDKPAFSGRILGMNLDLMTLIAHQIPPRTDISRFMKACRAFHTIGAPALLSHGGSVYLSCKNELESFHAFMFPKFHTSTRRLFPYLRGLWLSLERLHQDAPSVKMLCDLLPNCTHLYSFEAEGMEELLAIVPTLFDTLRVQPNLTELYMHASEERATELLAVIRTPLRKLELGRDHPQDPVYFSEFKRFASTLTALTMFSGELDFDDLPSNLVFPLLRDLEIRVKTTVPSARIFRTFPNIKKLELRETSVPEDDEWDELHDESMEELEAYDGPRPSLDVVQGDSILLDSCALYCPIKTFLVDVMALDRVDHIANLVQTCHISTLHVGLEGLKECNEELARLGFKLSRIPVQTLKALRVDVQLDPKDVNVLREVAVSHESPFPSSSCFLRIIGSCISSM</sequence>
<keyword evidence="2" id="KW-1185">Reference proteome</keyword>